<gene>
    <name evidence="7" type="ORF">DIU31_027315</name>
</gene>
<reference evidence="7 8" key="1">
    <citation type="submission" date="2019-08" db="EMBL/GenBank/DDBJ databases">
        <title>Comparative genome analysis confer to the adaptation heavy metal polluted environment.</title>
        <authorList>
            <person name="Li Y."/>
        </authorList>
    </citation>
    <scope>NUCLEOTIDE SEQUENCE [LARGE SCALE GENOMIC DNA]</scope>
    <source>
        <strain evidence="7 8">P2</strain>
    </source>
</reference>
<evidence type="ECO:0000313" key="7">
    <source>
        <dbReference type="EMBL" id="QEM07036.1"/>
    </source>
</evidence>
<dbReference type="Pfam" id="PF00034">
    <property type="entry name" value="Cytochrom_C"/>
    <property type="match status" value="1"/>
</dbReference>
<dbReference type="Proteomes" id="UP000250557">
    <property type="component" value="Chromosome"/>
</dbReference>
<dbReference type="GO" id="GO:0046872">
    <property type="term" value="F:metal ion binding"/>
    <property type="evidence" value="ECO:0007669"/>
    <property type="project" value="UniProtKB-KW"/>
</dbReference>
<evidence type="ECO:0000256" key="3">
    <source>
        <dbReference type="ARBA" id="ARBA00023004"/>
    </source>
</evidence>
<dbReference type="EMBL" id="CP043451">
    <property type="protein sequence ID" value="QEM07036.1"/>
    <property type="molecule type" value="Genomic_DNA"/>
</dbReference>
<dbReference type="InterPro" id="IPR036909">
    <property type="entry name" value="Cyt_c-like_dom_sf"/>
</dbReference>
<organism evidence="7 8">
    <name type="scientific">Mucilaginibacter rubeus</name>
    <dbReference type="NCBI Taxonomy" id="2027860"/>
    <lineage>
        <taxon>Bacteria</taxon>
        <taxon>Pseudomonadati</taxon>
        <taxon>Bacteroidota</taxon>
        <taxon>Sphingobacteriia</taxon>
        <taxon>Sphingobacteriales</taxon>
        <taxon>Sphingobacteriaceae</taxon>
        <taxon>Mucilaginibacter</taxon>
    </lineage>
</organism>
<dbReference type="AlphaFoldDB" id="A0AAE6JKJ9"/>
<dbReference type="PROSITE" id="PS51007">
    <property type="entry name" value="CYTC"/>
    <property type="match status" value="1"/>
</dbReference>
<evidence type="ECO:0000256" key="4">
    <source>
        <dbReference type="PROSITE-ProRule" id="PRU00433"/>
    </source>
</evidence>
<evidence type="ECO:0000256" key="2">
    <source>
        <dbReference type="ARBA" id="ARBA00022723"/>
    </source>
</evidence>
<keyword evidence="5" id="KW-0812">Transmembrane</keyword>
<dbReference type="SUPFAM" id="SSF46626">
    <property type="entry name" value="Cytochrome c"/>
    <property type="match status" value="1"/>
</dbReference>
<dbReference type="RefSeq" id="WP_112658223.1">
    <property type="nucleotide sequence ID" value="NZ_CP043451.1"/>
</dbReference>
<dbReference type="InterPro" id="IPR009056">
    <property type="entry name" value="Cyt_c-like_dom"/>
</dbReference>
<evidence type="ECO:0000256" key="5">
    <source>
        <dbReference type="SAM" id="Phobius"/>
    </source>
</evidence>
<feature type="transmembrane region" description="Helical" evidence="5">
    <location>
        <begin position="148"/>
        <end position="167"/>
    </location>
</feature>
<dbReference type="Gene3D" id="1.10.760.10">
    <property type="entry name" value="Cytochrome c-like domain"/>
    <property type="match status" value="1"/>
</dbReference>
<protein>
    <submittedName>
        <fullName evidence="7">Cytochrome c</fullName>
    </submittedName>
</protein>
<evidence type="ECO:0000259" key="6">
    <source>
        <dbReference type="PROSITE" id="PS51007"/>
    </source>
</evidence>
<dbReference type="GO" id="GO:0020037">
    <property type="term" value="F:heme binding"/>
    <property type="evidence" value="ECO:0007669"/>
    <property type="project" value="InterPro"/>
</dbReference>
<proteinExistence type="predicted"/>
<evidence type="ECO:0000313" key="8">
    <source>
        <dbReference type="Proteomes" id="UP000250557"/>
    </source>
</evidence>
<evidence type="ECO:0000256" key="1">
    <source>
        <dbReference type="ARBA" id="ARBA00022617"/>
    </source>
</evidence>
<keyword evidence="1 4" id="KW-0349">Heme</keyword>
<keyword evidence="2 4" id="KW-0479">Metal-binding</keyword>
<keyword evidence="3 4" id="KW-0408">Iron</keyword>
<accession>A0AAE6JKJ9</accession>
<sequence length="195" mass="22120">MSSDQFTRRLLITNLIMLLAIQIAVAQDPVKGKALFTANNCGSCHKIDEQMVGPALGPMVTMGHKENYLISWIQNNQALIEKKNPEALEIYNKFNQQPMPVFSNLTNKDVKDIISYIKTEWKTMQPANDDKHSKGKISERNLSADNTWAIIGLVITLIIAFLIIVMLNKTIARLEGLLLNRKKTLPKKQFSKKKR</sequence>
<name>A0AAE6JKJ9_9SPHI</name>
<keyword evidence="5" id="KW-0472">Membrane</keyword>
<dbReference type="GO" id="GO:0009055">
    <property type="term" value="F:electron transfer activity"/>
    <property type="evidence" value="ECO:0007669"/>
    <property type="project" value="InterPro"/>
</dbReference>
<feature type="domain" description="Cytochrome c" evidence="6">
    <location>
        <begin position="27"/>
        <end position="121"/>
    </location>
</feature>
<keyword evidence="5" id="KW-1133">Transmembrane helix</keyword>